<dbReference type="InterPro" id="IPR027707">
    <property type="entry name" value="TNNT"/>
</dbReference>
<dbReference type="GO" id="GO:0006937">
    <property type="term" value="P:regulation of muscle contraction"/>
    <property type="evidence" value="ECO:0007669"/>
    <property type="project" value="InterPro"/>
</dbReference>
<dbReference type="SUPFAM" id="SSF90250">
    <property type="entry name" value="Troponin coil-coiled subunits"/>
    <property type="match status" value="1"/>
</dbReference>
<proteinExistence type="predicted"/>
<reference evidence="3" key="1">
    <citation type="submission" date="2017-02" db="UniProtKB">
        <authorList>
            <consortium name="WormBaseParasite"/>
        </authorList>
    </citation>
    <scope>IDENTIFICATION</scope>
</reference>
<dbReference type="PANTHER" id="PTHR11521">
    <property type="entry name" value="TROPONIN T"/>
    <property type="match status" value="1"/>
</dbReference>
<dbReference type="PANTHER" id="PTHR11521:SF1">
    <property type="entry name" value="TROPONIN T, SKELETAL MUSCLE"/>
    <property type="match status" value="1"/>
</dbReference>
<dbReference type="WBParaSite" id="SMUV_0001104101-mRNA-1">
    <property type="protein sequence ID" value="SMUV_0001104101-mRNA-1"/>
    <property type="gene ID" value="SMUV_0001104101"/>
</dbReference>
<dbReference type="GO" id="GO:0045214">
    <property type="term" value="P:sarcomere organization"/>
    <property type="evidence" value="ECO:0007669"/>
    <property type="project" value="TreeGrafter"/>
</dbReference>
<evidence type="ECO:0000313" key="3">
    <source>
        <dbReference type="WBParaSite" id="SMUV_0001104101-mRNA-1"/>
    </source>
</evidence>
<evidence type="ECO:0000256" key="1">
    <source>
        <dbReference type="SAM" id="MobiDB-lite"/>
    </source>
</evidence>
<evidence type="ECO:0000313" key="2">
    <source>
        <dbReference type="Proteomes" id="UP000046393"/>
    </source>
</evidence>
<dbReference type="Gene3D" id="1.20.5.350">
    <property type="match status" value="1"/>
</dbReference>
<accession>A0A0N5B189</accession>
<organism evidence="2 3">
    <name type="scientific">Syphacia muris</name>
    <dbReference type="NCBI Taxonomy" id="451379"/>
    <lineage>
        <taxon>Eukaryota</taxon>
        <taxon>Metazoa</taxon>
        <taxon>Ecdysozoa</taxon>
        <taxon>Nematoda</taxon>
        <taxon>Chromadorea</taxon>
        <taxon>Rhabditida</taxon>
        <taxon>Spirurina</taxon>
        <taxon>Oxyuridomorpha</taxon>
        <taxon>Oxyuroidea</taxon>
        <taxon>Oxyuridae</taxon>
        <taxon>Syphacia</taxon>
    </lineage>
</organism>
<keyword evidence="2" id="KW-1185">Reference proteome</keyword>
<feature type="compositionally biased region" description="Basic and acidic residues" evidence="1">
    <location>
        <begin position="65"/>
        <end position="100"/>
    </location>
</feature>
<dbReference type="Proteomes" id="UP000046393">
    <property type="component" value="Unplaced"/>
</dbReference>
<dbReference type="InterPro" id="IPR038077">
    <property type="entry name" value="Troponin_sf"/>
</dbReference>
<protein>
    <submittedName>
        <fullName evidence="3">Troponin T</fullName>
    </submittedName>
</protein>
<sequence>MSLISHVNFTLKAAKRRHQEEEAAKLQSYEEQRRIEREKIAKELRELKEKQEFRRKHREEEEREFAERLRQEEQRRLKEEAERRAKHEAETRRRGEERRKRLERMGNVTALSGQNDGPNYIIPKSPGLKPPPLHPETKRKEANLQERAEAKQTFLNTIRNQKHDVSNATFVDLKQTILALHDQIVRSEAEKYDLEKRLEIHEYDLKELTERQKQVARHRALAQGLDPSEALNSKYPPKISVASKFDRQIDRRPFSEIRDIYENPAVARAPSLARGTARPPPEWGRKSNEELDMVRKNLEQPRYQEVVKIEDAKPPLTPIPLTLPAEWTNLTIQ</sequence>
<dbReference type="GO" id="GO:0005861">
    <property type="term" value="C:troponin complex"/>
    <property type="evidence" value="ECO:0007669"/>
    <property type="project" value="InterPro"/>
</dbReference>
<dbReference type="GO" id="GO:0005523">
    <property type="term" value="F:tropomyosin binding"/>
    <property type="evidence" value="ECO:0007669"/>
    <property type="project" value="TreeGrafter"/>
</dbReference>
<feature type="region of interest" description="Disordered" evidence="1">
    <location>
        <begin position="49"/>
        <end position="100"/>
    </location>
</feature>
<dbReference type="GO" id="GO:0006936">
    <property type="term" value="P:muscle contraction"/>
    <property type="evidence" value="ECO:0007669"/>
    <property type="project" value="TreeGrafter"/>
</dbReference>
<dbReference type="STRING" id="451379.A0A0N5B189"/>
<dbReference type="AlphaFoldDB" id="A0A0N5B189"/>
<name>A0A0N5B189_9BILA</name>